<reference evidence="4" key="1">
    <citation type="journal article" date="2019" name="Int. J. Syst. Evol. Microbiol.">
        <title>The Global Catalogue of Microorganisms (GCM) 10K type strain sequencing project: providing services to taxonomists for standard genome sequencing and annotation.</title>
        <authorList>
            <consortium name="The Broad Institute Genomics Platform"/>
            <consortium name="The Broad Institute Genome Sequencing Center for Infectious Disease"/>
            <person name="Wu L."/>
            <person name="Ma J."/>
        </authorList>
    </citation>
    <scope>NUCLEOTIDE SEQUENCE [LARGE SCALE GENOMIC DNA]</scope>
    <source>
        <strain evidence="4">CCM 7327</strain>
    </source>
</reference>
<dbReference type="InterPro" id="IPR007730">
    <property type="entry name" value="SPOR-like_dom"/>
</dbReference>
<evidence type="ECO:0000259" key="2">
    <source>
        <dbReference type="PROSITE" id="PS51724"/>
    </source>
</evidence>
<proteinExistence type="predicted"/>
<feature type="domain" description="SPOR" evidence="2">
    <location>
        <begin position="331"/>
        <end position="415"/>
    </location>
</feature>
<keyword evidence="1" id="KW-0732">Signal</keyword>
<feature type="chain" id="PRO_5045826134" description="SPOR domain-containing protein" evidence="1">
    <location>
        <begin position="23"/>
        <end position="435"/>
    </location>
</feature>
<feature type="signal peptide" evidence="1">
    <location>
        <begin position="1"/>
        <end position="22"/>
    </location>
</feature>
<name>A0ABQ1F024_SPHSA</name>
<dbReference type="Gene3D" id="3.30.70.1070">
    <property type="entry name" value="Sporulation related repeat"/>
    <property type="match status" value="1"/>
</dbReference>
<dbReference type="InterPro" id="IPR011990">
    <property type="entry name" value="TPR-like_helical_dom_sf"/>
</dbReference>
<evidence type="ECO:0000313" key="3">
    <source>
        <dbReference type="EMBL" id="GFZ94892.1"/>
    </source>
</evidence>
<sequence length="435" mass="44925">MKRKAFAKAAVASMLIGTTMVGCTGAAFRTTAAVAPQKPDRLAAGVEKALADRDGARAVELAEAAVQAAPQDAGYRQLLGRAYVAGGRFASAETALTDAMTLGNRDARTIITLALVQVGLGKDRAARDLLASHADIVPAADYGLAMAMAGDAPEGVRILSEMIHDPSANARTRQNLAYAYALAGRWKDARMMAGFDLDPLAANQRITQWAQNAAPGLSQQRVAALMGVTIDGADAGQPVALALAPPASPARMAEAAPVEQAVEAGPVALAAADPAPAPLPAMAEAPAPMIQAIAAPVRVAAPRQAAPAGVAAAARMQQAPRLQPAAFRASGKGGGHWVVQLGAYDNAAIAKEKWFSMARRNSMLANLPVVTSQIAVNGATLARLAVGGFDERAEAVALCRAIQARRGQCFVRENVADATPQRWALATRGRQFAGR</sequence>
<evidence type="ECO:0000256" key="1">
    <source>
        <dbReference type="SAM" id="SignalP"/>
    </source>
</evidence>
<organism evidence="3 4">
    <name type="scientific">Sphingobium fuliginis (strain ATCC 27551)</name>
    <dbReference type="NCBI Taxonomy" id="336203"/>
    <lineage>
        <taxon>Bacteria</taxon>
        <taxon>Pseudomonadati</taxon>
        <taxon>Pseudomonadota</taxon>
        <taxon>Alphaproteobacteria</taxon>
        <taxon>Sphingomonadales</taxon>
        <taxon>Sphingomonadaceae</taxon>
        <taxon>Sphingobium</taxon>
    </lineage>
</organism>
<protein>
    <recommendedName>
        <fullName evidence="2">SPOR domain-containing protein</fullName>
    </recommendedName>
</protein>
<keyword evidence="4" id="KW-1185">Reference proteome</keyword>
<dbReference type="PROSITE" id="PS51724">
    <property type="entry name" value="SPOR"/>
    <property type="match status" value="1"/>
</dbReference>
<gene>
    <name evidence="3" type="ORF">GCM10019071_26560</name>
</gene>
<dbReference type="Gene3D" id="1.25.40.10">
    <property type="entry name" value="Tetratricopeptide repeat domain"/>
    <property type="match status" value="1"/>
</dbReference>
<accession>A0ABQ1F024</accession>
<dbReference type="InterPro" id="IPR036680">
    <property type="entry name" value="SPOR-like_sf"/>
</dbReference>
<dbReference type="RefSeq" id="WP_130030008.1">
    <property type="nucleotide sequence ID" value="NZ_BMDU01000005.1"/>
</dbReference>
<dbReference type="EMBL" id="BMDU01000005">
    <property type="protein sequence ID" value="GFZ94892.1"/>
    <property type="molecule type" value="Genomic_DNA"/>
</dbReference>
<dbReference type="Proteomes" id="UP000628109">
    <property type="component" value="Unassembled WGS sequence"/>
</dbReference>
<dbReference type="Pfam" id="PF05036">
    <property type="entry name" value="SPOR"/>
    <property type="match status" value="1"/>
</dbReference>
<dbReference type="SUPFAM" id="SSF48452">
    <property type="entry name" value="TPR-like"/>
    <property type="match status" value="1"/>
</dbReference>
<evidence type="ECO:0000313" key="4">
    <source>
        <dbReference type="Proteomes" id="UP000628109"/>
    </source>
</evidence>
<comment type="caution">
    <text evidence="3">The sequence shown here is derived from an EMBL/GenBank/DDBJ whole genome shotgun (WGS) entry which is preliminary data.</text>
</comment>
<dbReference type="SUPFAM" id="SSF110997">
    <property type="entry name" value="Sporulation related repeat"/>
    <property type="match status" value="1"/>
</dbReference>
<dbReference type="PROSITE" id="PS51257">
    <property type="entry name" value="PROKAR_LIPOPROTEIN"/>
    <property type="match status" value="1"/>
</dbReference>